<accession>A0A553P837</accession>
<keyword evidence="1 2" id="KW-0193">Cuticle</keyword>
<dbReference type="PANTHER" id="PTHR10380">
    <property type="entry name" value="CUTICLE PROTEIN"/>
    <property type="match status" value="1"/>
</dbReference>
<keyword evidence="5" id="KW-1185">Reference proteome</keyword>
<dbReference type="Proteomes" id="UP000318571">
    <property type="component" value="Chromosome 3"/>
</dbReference>
<dbReference type="InterPro" id="IPR000618">
    <property type="entry name" value="Insect_cuticle"/>
</dbReference>
<dbReference type="EMBL" id="VCGU01000007">
    <property type="protein sequence ID" value="TRY73851.1"/>
    <property type="molecule type" value="Genomic_DNA"/>
</dbReference>
<dbReference type="AlphaFoldDB" id="A0A553P837"/>
<keyword evidence="3" id="KW-0732">Signal</keyword>
<dbReference type="GO" id="GO:0062129">
    <property type="term" value="C:chitin-based extracellular matrix"/>
    <property type="evidence" value="ECO:0007669"/>
    <property type="project" value="TreeGrafter"/>
</dbReference>
<evidence type="ECO:0000256" key="2">
    <source>
        <dbReference type="PROSITE-ProRule" id="PRU00497"/>
    </source>
</evidence>
<comment type="caution">
    <text evidence="4">The sequence shown here is derived from an EMBL/GenBank/DDBJ whole genome shotgun (WGS) entry which is preliminary data.</text>
</comment>
<evidence type="ECO:0000313" key="5">
    <source>
        <dbReference type="Proteomes" id="UP000318571"/>
    </source>
</evidence>
<reference evidence="4 5" key="1">
    <citation type="journal article" date="2018" name="Nat. Ecol. Evol.">
        <title>Genomic signatures of mitonuclear coevolution across populations of Tigriopus californicus.</title>
        <authorList>
            <person name="Barreto F.S."/>
            <person name="Watson E.T."/>
            <person name="Lima T.G."/>
            <person name="Willett C.S."/>
            <person name="Edmands S."/>
            <person name="Li W."/>
            <person name="Burton R.S."/>
        </authorList>
    </citation>
    <scope>NUCLEOTIDE SEQUENCE [LARGE SCALE GENOMIC DNA]</scope>
    <source>
        <strain evidence="4 5">San Diego</strain>
    </source>
</reference>
<dbReference type="Pfam" id="PF00379">
    <property type="entry name" value="Chitin_bind_4"/>
    <property type="match status" value="1"/>
</dbReference>
<evidence type="ECO:0000256" key="1">
    <source>
        <dbReference type="ARBA" id="ARBA00022460"/>
    </source>
</evidence>
<gene>
    <name evidence="4" type="ORF">TCAL_07889</name>
</gene>
<organism evidence="4 5">
    <name type="scientific">Tigriopus californicus</name>
    <name type="common">Marine copepod</name>
    <dbReference type="NCBI Taxonomy" id="6832"/>
    <lineage>
        <taxon>Eukaryota</taxon>
        <taxon>Metazoa</taxon>
        <taxon>Ecdysozoa</taxon>
        <taxon>Arthropoda</taxon>
        <taxon>Crustacea</taxon>
        <taxon>Multicrustacea</taxon>
        <taxon>Hexanauplia</taxon>
        <taxon>Copepoda</taxon>
        <taxon>Harpacticoida</taxon>
        <taxon>Harpacticidae</taxon>
        <taxon>Tigriopus</taxon>
    </lineage>
</organism>
<evidence type="ECO:0000256" key="3">
    <source>
        <dbReference type="SAM" id="SignalP"/>
    </source>
</evidence>
<name>A0A553P837_TIGCA</name>
<feature type="chain" id="PRO_5021839791" evidence="3">
    <location>
        <begin position="18"/>
        <end position="206"/>
    </location>
</feature>
<dbReference type="PROSITE" id="PS51155">
    <property type="entry name" value="CHIT_BIND_RR_2"/>
    <property type="match status" value="1"/>
</dbReference>
<dbReference type="OMA" id="PPSTIAX"/>
<sequence>MNRFVATLSLIVALASGAPQTGLYNGDPSLAKILQEQRFNVGNDKFGHATQQEDGVAIREESTGNNNRIGQYQYIGDDGKTYTVKYEAGVNGFRILEGDHIPSGGQTAAAAVEDVEYDYQYYDDALPDSPFVNPYDPTHQQPELLAGNLAGHLAGLYKEPVTQKPKALNPLSLEDPTHPQRFFPSGDVQFNRFEDGFNYNFRSNKK</sequence>
<dbReference type="OrthoDB" id="6352077at2759"/>
<evidence type="ECO:0000313" key="4">
    <source>
        <dbReference type="EMBL" id="TRY73851.1"/>
    </source>
</evidence>
<dbReference type="PANTHER" id="PTHR10380:SF173">
    <property type="entry name" value="CUTICULAR PROTEIN 47EF, ISOFORM C-RELATED"/>
    <property type="match status" value="1"/>
</dbReference>
<feature type="signal peptide" evidence="3">
    <location>
        <begin position="1"/>
        <end position="17"/>
    </location>
</feature>
<dbReference type="InterPro" id="IPR050468">
    <property type="entry name" value="Cuticle_Struct_Prot"/>
</dbReference>
<dbReference type="GO" id="GO:0008010">
    <property type="term" value="F:structural constituent of chitin-based larval cuticle"/>
    <property type="evidence" value="ECO:0007669"/>
    <property type="project" value="TreeGrafter"/>
</dbReference>
<proteinExistence type="predicted"/>
<protein>
    <submittedName>
        <fullName evidence="4">Uncharacterized protein</fullName>
    </submittedName>
</protein>
<dbReference type="STRING" id="6832.A0A553P837"/>